<dbReference type="Proteomes" id="UP000217935">
    <property type="component" value="Chromosome"/>
</dbReference>
<dbReference type="InterPro" id="IPR014757">
    <property type="entry name" value="Tscrpt_reg_IclR_C"/>
</dbReference>
<reference evidence="6 7" key="1">
    <citation type="submission" date="2017-06" db="EMBL/GenBank/DDBJ databases">
        <title>Celeribacter sp. TSPH2 complete genome sequence.</title>
        <authorList>
            <person name="Woo J.-H."/>
            <person name="Kim H.-S."/>
        </authorList>
    </citation>
    <scope>NUCLEOTIDE SEQUENCE [LARGE SCALE GENOMIC DNA]</scope>
    <source>
        <strain evidence="6 7">TSPH2</strain>
    </source>
</reference>
<organism evidence="6 7">
    <name type="scientific">Celeribacter ethanolicus</name>
    <dbReference type="NCBI Taxonomy" id="1758178"/>
    <lineage>
        <taxon>Bacteria</taxon>
        <taxon>Pseudomonadati</taxon>
        <taxon>Pseudomonadota</taxon>
        <taxon>Alphaproteobacteria</taxon>
        <taxon>Rhodobacterales</taxon>
        <taxon>Roseobacteraceae</taxon>
        <taxon>Celeribacter</taxon>
    </lineage>
</organism>
<feature type="domain" description="IclR-ED" evidence="5">
    <location>
        <begin position="63"/>
        <end position="243"/>
    </location>
</feature>
<evidence type="ECO:0000259" key="5">
    <source>
        <dbReference type="PROSITE" id="PS51078"/>
    </source>
</evidence>
<keyword evidence="1" id="KW-0805">Transcription regulation</keyword>
<keyword evidence="2" id="KW-0238">DNA-binding</keyword>
<evidence type="ECO:0008006" key="8">
    <source>
        <dbReference type="Google" id="ProtNLM"/>
    </source>
</evidence>
<dbReference type="Pfam" id="PF09339">
    <property type="entry name" value="HTH_IclR"/>
    <property type="match status" value="1"/>
</dbReference>
<dbReference type="AlphaFoldDB" id="A0A291GDI2"/>
<feature type="domain" description="HTH iclR-type" evidence="4">
    <location>
        <begin position="1"/>
        <end position="62"/>
    </location>
</feature>
<evidence type="ECO:0000313" key="6">
    <source>
        <dbReference type="EMBL" id="ATG48237.1"/>
    </source>
</evidence>
<evidence type="ECO:0000256" key="2">
    <source>
        <dbReference type="ARBA" id="ARBA00023125"/>
    </source>
</evidence>
<dbReference type="GO" id="GO:0003677">
    <property type="term" value="F:DNA binding"/>
    <property type="evidence" value="ECO:0007669"/>
    <property type="project" value="UniProtKB-KW"/>
</dbReference>
<dbReference type="SUPFAM" id="SSF55781">
    <property type="entry name" value="GAF domain-like"/>
    <property type="match status" value="1"/>
</dbReference>
<evidence type="ECO:0000259" key="4">
    <source>
        <dbReference type="PROSITE" id="PS51077"/>
    </source>
</evidence>
<proteinExistence type="predicted"/>
<protein>
    <recommendedName>
        <fullName evidence="8">IclR family transcriptional regulator</fullName>
    </recommendedName>
</protein>
<name>A0A291GDI2_9RHOB</name>
<sequence>MKSIRKIGQILSLYSAAAPEHGVSEISRSLGVSTSGAHDLVDGLAKIGLLQKVDRGRYRLGPTVASLYHILVDSSALIEAARPVMVKLVEDYGETVHLTVLDQSRIVVADALVGTQTLRVSRAVLGPELAPHFSPAGMLHLSTAGPERLAAYVATHADSRFPLLPKDRWTQQLSDVLQAGYASGPLLNDRDITCCAAQIRNHADIPVAVLSISVPRTRHEIQPRAFRTITMDAAQRISEAMGYMIEET</sequence>
<dbReference type="Gene3D" id="1.10.10.10">
    <property type="entry name" value="Winged helix-like DNA-binding domain superfamily/Winged helix DNA-binding domain"/>
    <property type="match status" value="1"/>
</dbReference>
<dbReference type="RefSeq" id="WP_096806060.1">
    <property type="nucleotide sequence ID" value="NZ_CP022196.1"/>
</dbReference>
<dbReference type="InterPro" id="IPR036388">
    <property type="entry name" value="WH-like_DNA-bd_sf"/>
</dbReference>
<keyword evidence="3" id="KW-0804">Transcription</keyword>
<dbReference type="GO" id="GO:0003700">
    <property type="term" value="F:DNA-binding transcription factor activity"/>
    <property type="evidence" value="ECO:0007669"/>
    <property type="project" value="TreeGrafter"/>
</dbReference>
<dbReference type="PROSITE" id="PS51078">
    <property type="entry name" value="ICLR_ED"/>
    <property type="match status" value="1"/>
</dbReference>
<dbReference type="GO" id="GO:0045892">
    <property type="term" value="P:negative regulation of DNA-templated transcription"/>
    <property type="evidence" value="ECO:0007669"/>
    <property type="project" value="TreeGrafter"/>
</dbReference>
<dbReference type="OrthoDB" id="6811967at2"/>
<accession>A0A291GDI2</accession>
<keyword evidence="7" id="KW-1185">Reference proteome</keyword>
<dbReference type="InterPro" id="IPR050707">
    <property type="entry name" value="HTH_MetabolicPath_Reg"/>
</dbReference>
<dbReference type="SMART" id="SM00346">
    <property type="entry name" value="HTH_ICLR"/>
    <property type="match status" value="1"/>
</dbReference>
<dbReference type="PROSITE" id="PS51077">
    <property type="entry name" value="HTH_ICLR"/>
    <property type="match status" value="1"/>
</dbReference>
<dbReference type="Gene3D" id="3.30.450.40">
    <property type="match status" value="1"/>
</dbReference>
<dbReference type="PANTHER" id="PTHR30136:SF2">
    <property type="entry name" value="TRANSCRIPTIONAL REGULATOR ICLR"/>
    <property type="match status" value="1"/>
</dbReference>
<evidence type="ECO:0000256" key="1">
    <source>
        <dbReference type="ARBA" id="ARBA00023015"/>
    </source>
</evidence>
<dbReference type="STRING" id="1758178.GCA_001550095_00396"/>
<evidence type="ECO:0000256" key="3">
    <source>
        <dbReference type="ARBA" id="ARBA00023163"/>
    </source>
</evidence>
<dbReference type="InterPro" id="IPR029016">
    <property type="entry name" value="GAF-like_dom_sf"/>
</dbReference>
<dbReference type="SUPFAM" id="SSF46785">
    <property type="entry name" value="Winged helix' DNA-binding domain"/>
    <property type="match status" value="1"/>
</dbReference>
<dbReference type="InterPro" id="IPR036390">
    <property type="entry name" value="WH_DNA-bd_sf"/>
</dbReference>
<gene>
    <name evidence="6" type="ORF">CEW89_12080</name>
</gene>
<dbReference type="PANTHER" id="PTHR30136">
    <property type="entry name" value="HELIX-TURN-HELIX TRANSCRIPTIONAL REGULATOR, ICLR FAMILY"/>
    <property type="match status" value="1"/>
</dbReference>
<dbReference type="KEGG" id="ceh:CEW89_12080"/>
<dbReference type="Pfam" id="PF01614">
    <property type="entry name" value="IclR_C"/>
    <property type="match status" value="1"/>
</dbReference>
<dbReference type="InterPro" id="IPR005471">
    <property type="entry name" value="Tscrpt_reg_IclR_N"/>
</dbReference>
<evidence type="ECO:0000313" key="7">
    <source>
        <dbReference type="Proteomes" id="UP000217935"/>
    </source>
</evidence>
<dbReference type="EMBL" id="CP022196">
    <property type="protein sequence ID" value="ATG48237.1"/>
    <property type="molecule type" value="Genomic_DNA"/>
</dbReference>